<dbReference type="Proteomes" id="UP001623348">
    <property type="component" value="Unassembled WGS sequence"/>
</dbReference>
<gene>
    <name evidence="8" type="ORF">GRJ2_002688600</name>
</gene>
<dbReference type="GO" id="GO:0001734">
    <property type="term" value="F:mRNA m(6)A methyltransferase activity"/>
    <property type="evidence" value="ECO:0007669"/>
    <property type="project" value="UniProtKB-EC"/>
</dbReference>
<dbReference type="InterPro" id="IPR029063">
    <property type="entry name" value="SAM-dependent_MTases_sf"/>
</dbReference>
<evidence type="ECO:0000256" key="4">
    <source>
        <dbReference type="ARBA" id="ARBA00022691"/>
    </source>
</evidence>
<comment type="catalytic activity">
    <reaction evidence="5">
        <text>an adenosine in mRNA + S-adenosyl-L-methionine = an N(6)-methyladenosine in mRNA + S-adenosyl-L-homocysteine + H(+)</text>
        <dbReference type="Rhea" id="RHEA:55584"/>
        <dbReference type="Rhea" id="RHEA-COMP:12414"/>
        <dbReference type="Rhea" id="RHEA-COMP:12417"/>
        <dbReference type="ChEBI" id="CHEBI:15378"/>
        <dbReference type="ChEBI" id="CHEBI:57856"/>
        <dbReference type="ChEBI" id="CHEBI:59789"/>
        <dbReference type="ChEBI" id="CHEBI:74411"/>
        <dbReference type="ChEBI" id="CHEBI:74449"/>
        <dbReference type="EC" id="2.1.1.348"/>
    </reaction>
</comment>
<feature type="compositionally biased region" description="Basic and acidic residues" evidence="7">
    <location>
        <begin position="97"/>
        <end position="109"/>
    </location>
</feature>
<evidence type="ECO:0000313" key="8">
    <source>
        <dbReference type="EMBL" id="GAB0202230.1"/>
    </source>
</evidence>
<name>A0ABC9XYW9_GRUJA</name>
<evidence type="ECO:0000256" key="2">
    <source>
        <dbReference type="ARBA" id="ARBA00022603"/>
    </source>
</evidence>
<dbReference type="EMBL" id="BAAFJT010000037">
    <property type="protein sequence ID" value="GAB0202230.1"/>
    <property type="molecule type" value="Genomic_DNA"/>
</dbReference>
<dbReference type="PROSITE" id="PS51563">
    <property type="entry name" value="SAM_MTA70L_1"/>
    <property type="match status" value="1"/>
</dbReference>
<dbReference type="GO" id="GO:0032259">
    <property type="term" value="P:methylation"/>
    <property type="evidence" value="ECO:0007669"/>
    <property type="project" value="UniProtKB-KW"/>
</dbReference>
<evidence type="ECO:0000256" key="5">
    <source>
        <dbReference type="ARBA" id="ARBA00048957"/>
    </source>
</evidence>
<sequence>MAEPGGSPGAAAASSSPREVGNKEIGGTPKITGNPPEEEISEEEEEEGEEEEGSAGGCSPKRDPPSEEEEEEGGRRGGQPPEKGGDPETEEEGGGGGREEGKDTDEGARKQVPPKWSPPPSAGIKPPQIPRGVGKGGALAFWNRNARDLIDRRRDHLLLLLSSSPPPPSASDRALERRLLLHLADLALPLPTDALAICRAIATPDAPVARSGVESLLEKFAAQELIEVRRGLLQDDPSQPTLVTYADHSKLSAMIGAVTENGGIQLKNGAGKKRRAEQDGGGMAATAAATMAAVAGGGEAGKETAKKSRKQASDVDLEIESLLSQQSTKEQQSKKVSQEILELLNTTTAKEQSIVEKFRSRGRAQVQEFCDHGTKEECVKATGADRPCRKLHFRRIINKHTDESLGDCSFLNTCFHMDTCKYVHYEIDACPETPPRTPPQPRPRDRSPTQDLTRAAPSDAGADRLFPPQWICCDIRYLDVSILGKFAVVMADPPWDIHMELPYGTLTDDEMRRLNIPVLQDDGFLFLWVTGRAMELGRECLNLWGYERVDEIIWVKTNQLQRIIRTGRTGHWLNHGKEHCLVGVKGNPQGFNRGLDCDVIVAEVRSTSHKPDEIYGMIERLSPGTRKIELFGRPHNVQPNWITLGNQLDGIHLLDPDVVAQFKQHYPDGIISKPKNM</sequence>
<dbReference type="Gene3D" id="3.40.50.150">
    <property type="entry name" value="Vaccinia Virus protein VP39"/>
    <property type="match status" value="1"/>
</dbReference>
<feature type="compositionally biased region" description="Pro residues" evidence="7">
    <location>
        <begin position="432"/>
        <end position="441"/>
    </location>
</feature>
<keyword evidence="4" id="KW-0949">S-adenosyl-L-methionine</keyword>
<dbReference type="EC" id="2.1.1.348" evidence="1"/>
<evidence type="ECO:0000256" key="7">
    <source>
        <dbReference type="SAM" id="MobiDB-lite"/>
    </source>
</evidence>
<dbReference type="SUPFAM" id="SSF53335">
    <property type="entry name" value="S-adenosyl-L-methionine-dependent methyltransferases"/>
    <property type="match status" value="1"/>
</dbReference>
<protein>
    <recommendedName>
        <fullName evidence="1">mRNA m(6)A methyltransferase</fullName>
        <ecNumber evidence="1">2.1.1.348</ecNumber>
    </recommendedName>
</protein>
<evidence type="ECO:0000256" key="3">
    <source>
        <dbReference type="ARBA" id="ARBA00022679"/>
    </source>
</evidence>
<evidence type="ECO:0000313" key="9">
    <source>
        <dbReference type="Proteomes" id="UP001623348"/>
    </source>
</evidence>
<evidence type="ECO:0000256" key="6">
    <source>
        <dbReference type="PROSITE-ProRule" id="PRU00489"/>
    </source>
</evidence>
<comment type="similarity">
    <text evidence="6">Belongs to the MT-A70-like family.</text>
</comment>
<feature type="region of interest" description="Disordered" evidence="7">
    <location>
        <begin position="1"/>
        <end position="134"/>
    </location>
</feature>
<keyword evidence="3" id="KW-0808">Transferase</keyword>
<keyword evidence="9" id="KW-1185">Reference proteome</keyword>
<accession>A0ABC9XYW9</accession>
<dbReference type="PROSITE" id="PS51143">
    <property type="entry name" value="MT_A70"/>
    <property type="match status" value="1"/>
</dbReference>
<dbReference type="PANTHER" id="PTHR12829:SF7">
    <property type="entry name" value="N6-ADENOSINE-METHYLTRANSFERASE CATALYTIC SUBUNIT"/>
    <property type="match status" value="1"/>
</dbReference>
<dbReference type="Pfam" id="PF05063">
    <property type="entry name" value="MT-A70"/>
    <property type="match status" value="1"/>
</dbReference>
<keyword evidence="2" id="KW-0489">Methyltransferase</keyword>
<organism evidence="8 9">
    <name type="scientific">Grus japonensis</name>
    <name type="common">Japanese crane</name>
    <name type="synonym">Red-crowned crane</name>
    <dbReference type="NCBI Taxonomy" id="30415"/>
    <lineage>
        <taxon>Eukaryota</taxon>
        <taxon>Metazoa</taxon>
        <taxon>Chordata</taxon>
        <taxon>Craniata</taxon>
        <taxon>Vertebrata</taxon>
        <taxon>Euteleostomi</taxon>
        <taxon>Archelosauria</taxon>
        <taxon>Archosauria</taxon>
        <taxon>Dinosauria</taxon>
        <taxon>Saurischia</taxon>
        <taxon>Theropoda</taxon>
        <taxon>Coelurosauria</taxon>
        <taxon>Aves</taxon>
        <taxon>Neognathae</taxon>
        <taxon>Neoaves</taxon>
        <taxon>Gruiformes</taxon>
        <taxon>Gruidae</taxon>
        <taxon>Grus</taxon>
    </lineage>
</organism>
<feature type="compositionally biased region" description="Acidic residues" evidence="7">
    <location>
        <begin position="36"/>
        <end position="53"/>
    </location>
</feature>
<comment type="caution">
    <text evidence="8">The sequence shown here is derived from an EMBL/GenBank/DDBJ whole genome shotgun (WGS) entry which is preliminary data.</text>
</comment>
<dbReference type="PANTHER" id="PTHR12829">
    <property type="entry name" value="N6-ADENOSINE-METHYLTRANSFERASE"/>
    <property type="match status" value="1"/>
</dbReference>
<feature type="region of interest" description="Disordered" evidence="7">
    <location>
        <begin position="431"/>
        <end position="461"/>
    </location>
</feature>
<dbReference type="AlphaFoldDB" id="A0ABC9XYW9"/>
<evidence type="ECO:0000256" key="1">
    <source>
        <dbReference type="ARBA" id="ARBA00012160"/>
    </source>
</evidence>
<reference evidence="8 9" key="1">
    <citation type="submission" date="2024-06" db="EMBL/GenBank/DDBJ databases">
        <title>The draft genome of Grus japonensis, version 3.</title>
        <authorList>
            <person name="Nabeshima K."/>
            <person name="Suzuki S."/>
            <person name="Onuma M."/>
        </authorList>
    </citation>
    <scope>NUCLEOTIDE SEQUENCE [LARGE SCALE GENOMIC DNA]</scope>
    <source>
        <strain evidence="8 9">451A</strain>
    </source>
</reference>
<dbReference type="InterPro" id="IPR007757">
    <property type="entry name" value="MT-A70-like"/>
</dbReference>
<dbReference type="InterPro" id="IPR025848">
    <property type="entry name" value="MT-A70"/>
</dbReference>
<proteinExistence type="inferred from homology"/>